<keyword evidence="2" id="KW-1185">Reference proteome</keyword>
<evidence type="ECO:0000313" key="1">
    <source>
        <dbReference type="EMBL" id="RNA08774.1"/>
    </source>
</evidence>
<accession>A0A3M7QC66</accession>
<protein>
    <submittedName>
        <fullName evidence="1">Uncharacterized protein</fullName>
    </submittedName>
</protein>
<reference evidence="1 2" key="1">
    <citation type="journal article" date="2018" name="Sci. Rep.">
        <title>Genomic signatures of local adaptation to the degree of environmental predictability in rotifers.</title>
        <authorList>
            <person name="Franch-Gras L."/>
            <person name="Hahn C."/>
            <person name="Garcia-Roger E.M."/>
            <person name="Carmona M.J."/>
            <person name="Serra M."/>
            <person name="Gomez A."/>
        </authorList>
    </citation>
    <scope>NUCLEOTIDE SEQUENCE [LARGE SCALE GENOMIC DNA]</scope>
    <source>
        <strain evidence="1">HYR1</strain>
    </source>
</reference>
<dbReference type="Proteomes" id="UP000276133">
    <property type="component" value="Unassembled WGS sequence"/>
</dbReference>
<proteinExistence type="predicted"/>
<evidence type="ECO:0000313" key="2">
    <source>
        <dbReference type="Proteomes" id="UP000276133"/>
    </source>
</evidence>
<dbReference type="EMBL" id="REGN01006639">
    <property type="protein sequence ID" value="RNA08774.1"/>
    <property type="molecule type" value="Genomic_DNA"/>
</dbReference>
<comment type="caution">
    <text evidence="1">The sequence shown here is derived from an EMBL/GenBank/DDBJ whole genome shotgun (WGS) entry which is preliminary data.</text>
</comment>
<organism evidence="1 2">
    <name type="scientific">Brachionus plicatilis</name>
    <name type="common">Marine rotifer</name>
    <name type="synonym">Brachionus muelleri</name>
    <dbReference type="NCBI Taxonomy" id="10195"/>
    <lineage>
        <taxon>Eukaryota</taxon>
        <taxon>Metazoa</taxon>
        <taxon>Spiralia</taxon>
        <taxon>Gnathifera</taxon>
        <taxon>Rotifera</taxon>
        <taxon>Eurotatoria</taxon>
        <taxon>Monogononta</taxon>
        <taxon>Pseudotrocha</taxon>
        <taxon>Ploima</taxon>
        <taxon>Brachionidae</taxon>
        <taxon>Brachionus</taxon>
    </lineage>
</organism>
<dbReference type="AlphaFoldDB" id="A0A3M7QC66"/>
<name>A0A3M7QC66_BRAPC</name>
<sequence>MTCGLSLTAPLAASPLIWNHWNTLPLNAAPLAYNNWNALPLTSAPLTLGNWNTAAPFNLGCGSPSALW</sequence>
<gene>
    <name evidence="1" type="ORF">BpHYR1_021465</name>
</gene>